<dbReference type="GO" id="GO:0046872">
    <property type="term" value="F:metal ion binding"/>
    <property type="evidence" value="ECO:0007669"/>
    <property type="project" value="UniProtKB-KW"/>
</dbReference>
<feature type="region of interest" description="Disordered" evidence="2">
    <location>
        <begin position="410"/>
        <end position="484"/>
    </location>
</feature>
<evidence type="ECO:0000313" key="3">
    <source>
        <dbReference type="EMBL" id="KAF2502342.1"/>
    </source>
</evidence>
<keyword evidence="4" id="KW-1185">Reference proteome</keyword>
<dbReference type="InterPro" id="IPR050792">
    <property type="entry name" value="ADP-ribosylglycohydrolase"/>
</dbReference>
<keyword evidence="1" id="KW-0479">Metal-binding</keyword>
<feature type="region of interest" description="Disordered" evidence="2">
    <location>
        <begin position="1"/>
        <end position="27"/>
    </location>
</feature>
<feature type="compositionally biased region" description="Basic and acidic residues" evidence="2">
    <location>
        <begin position="1"/>
        <end position="11"/>
    </location>
</feature>
<organism evidence="3 4">
    <name type="scientific">Lophium mytilinum</name>
    <dbReference type="NCBI Taxonomy" id="390894"/>
    <lineage>
        <taxon>Eukaryota</taxon>
        <taxon>Fungi</taxon>
        <taxon>Dikarya</taxon>
        <taxon>Ascomycota</taxon>
        <taxon>Pezizomycotina</taxon>
        <taxon>Dothideomycetes</taxon>
        <taxon>Pleosporomycetidae</taxon>
        <taxon>Mytilinidiales</taxon>
        <taxon>Mytilinidiaceae</taxon>
        <taxon>Lophium</taxon>
    </lineage>
</organism>
<dbReference type="AlphaFoldDB" id="A0A6A6RD69"/>
<keyword evidence="3" id="KW-0378">Hydrolase</keyword>
<dbReference type="PANTHER" id="PTHR16222">
    <property type="entry name" value="ADP-RIBOSYLGLYCOHYDROLASE"/>
    <property type="match status" value="1"/>
</dbReference>
<dbReference type="OrthoDB" id="2021138at2759"/>
<evidence type="ECO:0000256" key="1">
    <source>
        <dbReference type="PIRSR" id="PIRSR605502-1"/>
    </source>
</evidence>
<feature type="compositionally biased region" description="Basic and acidic residues" evidence="2">
    <location>
        <begin position="434"/>
        <end position="462"/>
    </location>
</feature>
<protein>
    <submittedName>
        <fullName evidence="3">ADP-ribosylglycohydrolase</fullName>
    </submittedName>
</protein>
<feature type="compositionally biased region" description="Acidic residues" evidence="2">
    <location>
        <begin position="412"/>
        <end position="422"/>
    </location>
</feature>
<dbReference type="InterPro" id="IPR005502">
    <property type="entry name" value="Ribosyl_crysJ1"/>
</dbReference>
<comment type="cofactor">
    <cofactor evidence="1">
        <name>Mg(2+)</name>
        <dbReference type="ChEBI" id="CHEBI:18420"/>
    </cofactor>
    <text evidence="1">Binds 2 magnesium ions per subunit.</text>
</comment>
<proteinExistence type="predicted"/>
<evidence type="ECO:0000256" key="2">
    <source>
        <dbReference type="SAM" id="MobiDB-lite"/>
    </source>
</evidence>
<accession>A0A6A6RD69</accession>
<dbReference type="SUPFAM" id="SSF101478">
    <property type="entry name" value="ADP-ribosylglycohydrolase"/>
    <property type="match status" value="1"/>
</dbReference>
<feature type="compositionally biased region" description="Pro residues" evidence="2">
    <location>
        <begin position="13"/>
        <end position="23"/>
    </location>
</feature>
<sequence>MADFVHVERPNVEGPPQPPPVKEPTPSEGLDFLSVHPFVRESVQDKVFGTIIGSALGDAIGLYTEFLTQDASKTFYPTRKFQLVAPVTPRYADNHRSIDHPQCAWTDDTDQALLILLSYLHNRGTISATDFAARLRIWVQQGLRALDTPPMGLGKLVSTVVGSKAFLTSPTERAIDAWIKTKRFVAPNGSLMRTHPIGVMGVGLTEEATWRAATEVGRTTHVDPRCVVSCCISVGLIRGMLRGEVRNEGDVDACIERSYAWVKGQPELMNPGDKDRVLTAQEVERHLERTEFEKHVYAKTFEELDLDSRAAMGYVYKCIGSAIVTLRLGMRESSKGSVVSAEVFENLITDLIMYAGDADTNGAAAGALLGCWLGFSRLPPTWERGLAHREWLLHKVERLSKMIGVTLRTAGEEDTPEVDEDPLGGKTAMTQEQMNKRDHDFVTRMIEEDKQRKARLEREKQKGKFSGWLRGLSGSGTPMERSRA</sequence>
<dbReference type="Gene3D" id="1.10.4080.10">
    <property type="entry name" value="ADP-ribosylation/Crystallin J1"/>
    <property type="match status" value="1"/>
</dbReference>
<keyword evidence="1" id="KW-0460">Magnesium</keyword>
<evidence type="ECO:0000313" key="4">
    <source>
        <dbReference type="Proteomes" id="UP000799750"/>
    </source>
</evidence>
<gene>
    <name evidence="3" type="ORF">BU16DRAFT_448761</name>
</gene>
<feature type="binding site" evidence="1">
    <location>
        <position position="108"/>
    </location>
    <ligand>
        <name>Mg(2+)</name>
        <dbReference type="ChEBI" id="CHEBI:18420"/>
        <label>1</label>
    </ligand>
</feature>
<feature type="binding site" evidence="1">
    <location>
        <position position="106"/>
    </location>
    <ligand>
        <name>Mg(2+)</name>
        <dbReference type="ChEBI" id="CHEBI:18420"/>
        <label>1</label>
    </ligand>
</feature>
<name>A0A6A6RD69_9PEZI</name>
<dbReference type="Pfam" id="PF03747">
    <property type="entry name" value="ADP_ribosyl_GH"/>
    <property type="match status" value="1"/>
</dbReference>
<feature type="binding site" evidence="1">
    <location>
        <position position="357"/>
    </location>
    <ligand>
        <name>Mg(2+)</name>
        <dbReference type="ChEBI" id="CHEBI:18420"/>
        <label>1</label>
    </ligand>
</feature>
<dbReference type="PANTHER" id="PTHR16222:SF28">
    <property type="entry name" value="ADP-RIBOSYLGLYCOHYDROLASE"/>
    <property type="match status" value="1"/>
</dbReference>
<feature type="binding site" evidence="1">
    <location>
        <position position="107"/>
    </location>
    <ligand>
        <name>Mg(2+)</name>
        <dbReference type="ChEBI" id="CHEBI:18420"/>
        <label>1</label>
    </ligand>
</feature>
<feature type="binding site" evidence="1">
    <location>
        <position position="359"/>
    </location>
    <ligand>
        <name>Mg(2+)</name>
        <dbReference type="ChEBI" id="CHEBI:18420"/>
        <label>1</label>
    </ligand>
</feature>
<reference evidence="3" key="1">
    <citation type="journal article" date="2020" name="Stud. Mycol.">
        <title>101 Dothideomycetes genomes: a test case for predicting lifestyles and emergence of pathogens.</title>
        <authorList>
            <person name="Haridas S."/>
            <person name="Albert R."/>
            <person name="Binder M."/>
            <person name="Bloem J."/>
            <person name="Labutti K."/>
            <person name="Salamov A."/>
            <person name="Andreopoulos B."/>
            <person name="Baker S."/>
            <person name="Barry K."/>
            <person name="Bills G."/>
            <person name="Bluhm B."/>
            <person name="Cannon C."/>
            <person name="Castanera R."/>
            <person name="Culley D."/>
            <person name="Daum C."/>
            <person name="Ezra D."/>
            <person name="Gonzalez J."/>
            <person name="Henrissat B."/>
            <person name="Kuo A."/>
            <person name="Liang C."/>
            <person name="Lipzen A."/>
            <person name="Lutzoni F."/>
            <person name="Magnuson J."/>
            <person name="Mondo S."/>
            <person name="Nolan M."/>
            <person name="Ohm R."/>
            <person name="Pangilinan J."/>
            <person name="Park H.-J."/>
            <person name="Ramirez L."/>
            <person name="Alfaro M."/>
            <person name="Sun H."/>
            <person name="Tritt A."/>
            <person name="Yoshinaga Y."/>
            <person name="Zwiers L.-H."/>
            <person name="Turgeon B."/>
            <person name="Goodwin S."/>
            <person name="Spatafora J."/>
            <person name="Crous P."/>
            <person name="Grigoriev I."/>
        </authorList>
    </citation>
    <scope>NUCLEOTIDE SEQUENCE</scope>
    <source>
        <strain evidence="3">CBS 269.34</strain>
    </source>
</reference>
<dbReference type="GO" id="GO:0016787">
    <property type="term" value="F:hydrolase activity"/>
    <property type="evidence" value="ECO:0007669"/>
    <property type="project" value="UniProtKB-KW"/>
</dbReference>
<feature type="binding site" evidence="1">
    <location>
        <position position="360"/>
    </location>
    <ligand>
        <name>Mg(2+)</name>
        <dbReference type="ChEBI" id="CHEBI:18420"/>
        <label>1</label>
    </ligand>
</feature>
<dbReference type="Proteomes" id="UP000799750">
    <property type="component" value="Unassembled WGS sequence"/>
</dbReference>
<dbReference type="EMBL" id="MU004181">
    <property type="protein sequence ID" value="KAF2502342.1"/>
    <property type="molecule type" value="Genomic_DNA"/>
</dbReference>
<dbReference type="InterPro" id="IPR036705">
    <property type="entry name" value="Ribosyl_crysJ1_sf"/>
</dbReference>